<dbReference type="PANTHER" id="PTHR42770:SF16">
    <property type="entry name" value="AMINO ACID PERMEASE"/>
    <property type="match status" value="1"/>
</dbReference>
<protein>
    <submittedName>
        <fullName evidence="7">Amino acid transporter</fullName>
    </submittedName>
</protein>
<accession>A0A840XG95</accession>
<evidence type="ECO:0000256" key="2">
    <source>
        <dbReference type="ARBA" id="ARBA00022692"/>
    </source>
</evidence>
<comment type="subcellular location">
    <subcellularLocation>
        <location evidence="1">Membrane</location>
        <topology evidence="1">Multi-pass membrane protein</topology>
    </subcellularLocation>
</comment>
<evidence type="ECO:0000259" key="6">
    <source>
        <dbReference type="Pfam" id="PF00324"/>
    </source>
</evidence>
<dbReference type="Gene3D" id="1.20.1740.10">
    <property type="entry name" value="Amino acid/polyamine transporter I"/>
    <property type="match status" value="1"/>
</dbReference>
<dbReference type="AlphaFoldDB" id="A0A840XG95"/>
<feature type="transmembrane region" description="Helical" evidence="5">
    <location>
        <begin position="297"/>
        <end position="322"/>
    </location>
</feature>
<feature type="transmembrane region" description="Helical" evidence="5">
    <location>
        <begin position="20"/>
        <end position="49"/>
    </location>
</feature>
<keyword evidence="2 5" id="KW-0812">Transmembrane</keyword>
<keyword evidence="8" id="KW-1185">Reference proteome</keyword>
<dbReference type="OrthoDB" id="137613at2"/>
<feature type="transmembrane region" description="Helical" evidence="5">
    <location>
        <begin position="137"/>
        <end position="155"/>
    </location>
</feature>
<evidence type="ECO:0000313" key="8">
    <source>
        <dbReference type="Proteomes" id="UP000552883"/>
    </source>
</evidence>
<evidence type="ECO:0000256" key="3">
    <source>
        <dbReference type="ARBA" id="ARBA00022989"/>
    </source>
</evidence>
<feature type="transmembrane region" description="Helical" evidence="5">
    <location>
        <begin position="373"/>
        <end position="402"/>
    </location>
</feature>
<dbReference type="Pfam" id="PF00324">
    <property type="entry name" value="AA_permease"/>
    <property type="match status" value="1"/>
</dbReference>
<feature type="transmembrane region" description="Helical" evidence="5">
    <location>
        <begin position="203"/>
        <end position="222"/>
    </location>
</feature>
<dbReference type="PIRSF" id="PIRSF006060">
    <property type="entry name" value="AA_transporter"/>
    <property type="match status" value="1"/>
</dbReference>
<reference evidence="7 8" key="1">
    <citation type="submission" date="2020-08" db="EMBL/GenBank/DDBJ databases">
        <title>Sequencing the genomes of 1000 actinobacteria strains.</title>
        <authorList>
            <person name="Klenk H.-P."/>
        </authorList>
    </citation>
    <scope>NUCLEOTIDE SEQUENCE [LARGE SCALE GENOMIC DNA]</scope>
    <source>
        <strain evidence="7 8">DSM 23889</strain>
    </source>
</reference>
<evidence type="ECO:0000256" key="4">
    <source>
        <dbReference type="ARBA" id="ARBA00023136"/>
    </source>
</evidence>
<dbReference type="PANTHER" id="PTHR42770">
    <property type="entry name" value="AMINO ACID TRANSPORTER-RELATED"/>
    <property type="match status" value="1"/>
</dbReference>
<dbReference type="GO" id="GO:0016020">
    <property type="term" value="C:membrane"/>
    <property type="evidence" value="ECO:0007669"/>
    <property type="project" value="UniProtKB-SubCell"/>
</dbReference>
<feature type="transmembrane region" description="Helical" evidence="5">
    <location>
        <begin position="242"/>
        <end position="262"/>
    </location>
</feature>
<feature type="domain" description="Amino acid permease/ SLC12A" evidence="6">
    <location>
        <begin position="26"/>
        <end position="458"/>
    </location>
</feature>
<dbReference type="Proteomes" id="UP000552883">
    <property type="component" value="Unassembled WGS sequence"/>
</dbReference>
<dbReference type="InterPro" id="IPR004841">
    <property type="entry name" value="AA-permease/SLC12A_dom"/>
</dbReference>
<dbReference type="RefSeq" id="WP_153982670.1">
    <property type="nucleotide sequence ID" value="NZ_BAAANZ010000012.1"/>
</dbReference>
<evidence type="ECO:0000256" key="1">
    <source>
        <dbReference type="ARBA" id="ARBA00004141"/>
    </source>
</evidence>
<gene>
    <name evidence="7" type="ORF">BJ959_001018</name>
</gene>
<keyword evidence="3 5" id="KW-1133">Transmembrane helix</keyword>
<organism evidence="7 8">
    <name type="scientific">Microcella frigidaquae</name>
    <dbReference type="NCBI Taxonomy" id="424758"/>
    <lineage>
        <taxon>Bacteria</taxon>
        <taxon>Bacillati</taxon>
        <taxon>Actinomycetota</taxon>
        <taxon>Actinomycetes</taxon>
        <taxon>Micrococcales</taxon>
        <taxon>Microbacteriaceae</taxon>
        <taxon>Microcella</taxon>
    </lineage>
</organism>
<proteinExistence type="predicted"/>
<feature type="transmembrane region" description="Helical" evidence="5">
    <location>
        <begin position="414"/>
        <end position="437"/>
    </location>
</feature>
<feature type="transmembrane region" description="Helical" evidence="5">
    <location>
        <begin position="98"/>
        <end position="125"/>
    </location>
</feature>
<feature type="transmembrane region" description="Helical" evidence="5">
    <location>
        <begin position="443"/>
        <end position="466"/>
    </location>
</feature>
<name>A0A840XG95_9MICO</name>
<dbReference type="EMBL" id="JACHBS010000001">
    <property type="protein sequence ID" value="MBB5617522.1"/>
    <property type="molecule type" value="Genomic_DNA"/>
</dbReference>
<feature type="transmembrane region" description="Helical" evidence="5">
    <location>
        <begin position="343"/>
        <end position="367"/>
    </location>
</feature>
<feature type="transmembrane region" description="Helical" evidence="5">
    <location>
        <begin position="55"/>
        <end position="77"/>
    </location>
</feature>
<evidence type="ECO:0000313" key="7">
    <source>
        <dbReference type="EMBL" id="MBB5617522.1"/>
    </source>
</evidence>
<comment type="caution">
    <text evidence="7">The sequence shown here is derived from an EMBL/GenBank/DDBJ whole genome shotgun (WGS) entry which is preliminary data.</text>
</comment>
<sequence length="491" mass="51300">MSAKDHITDGAEPKRLRGRLGLWAIVFIVVAGAAPLTVVGGPVPLAFAIGNGAGVPAMFIITGAILVLFAVGFTAMAKYVRTAGAFYSYAHEGIGRRVGIGTGYVALLSYLSLYVGMFGLLGPAIGSLVHSLGGPDLPWWSWSVIALVAVGVVGYRSIEFSGVILGVLLIAEVIVVIVLDTAIAFTGAHGQGLSTGFLNPETIFSGAPGVAFLFAILGFIGVEATMVFRDEARDPDRNMPRATYISVIFIAAFYAVTSWLMVSGVGEATIVGVAAESPDTLLPDLMEQYVGKLGADIVLALFVTSILACILTFHNIVARYVFSLSARDLLPRKLSAVHPRFGSPSTASVMVSFAAAIAIILAVVLGLDAVGEFYTWLVGLASLGYVVLLVVTTAAVIAFFARHREIPMHPFRKLIAPLLALVGLFAALVLILVNLMTLVGDNVVVAVSVIVLLIAAFLLGPIVGALRPNSAKQEPITTSATPAVTVPSAQQ</sequence>
<evidence type="ECO:0000256" key="5">
    <source>
        <dbReference type="SAM" id="Phobius"/>
    </source>
</evidence>
<dbReference type="GO" id="GO:0055085">
    <property type="term" value="P:transmembrane transport"/>
    <property type="evidence" value="ECO:0007669"/>
    <property type="project" value="InterPro"/>
</dbReference>
<dbReference type="InterPro" id="IPR050367">
    <property type="entry name" value="APC_superfamily"/>
</dbReference>
<keyword evidence="4 5" id="KW-0472">Membrane</keyword>
<feature type="transmembrane region" description="Helical" evidence="5">
    <location>
        <begin position="162"/>
        <end position="183"/>
    </location>
</feature>